<feature type="region of interest" description="Disordered" evidence="5">
    <location>
        <begin position="271"/>
        <end position="344"/>
    </location>
</feature>
<dbReference type="PANTHER" id="PTHR11505">
    <property type="entry name" value="L1 TRANSPOSABLE ELEMENT-RELATED"/>
    <property type="match status" value="1"/>
</dbReference>
<feature type="domain" description="L1 transposable element dsRBD-like" evidence="7">
    <location>
        <begin position="155"/>
        <end position="219"/>
    </location>
</feature>
<organism evidence="8 9">
    <name type="scientific">Nannospalax galili</name>
    <name type="common">Northern Israeli blind subterranean mole rat</name>
    <name type="synonym">Spalax galili</name>
    <dbReference type="NCBI Taxonomy" id="1026970"/>
    <lineage>
        <taxon>Eukaryota</taxon>
        <taxon>Metazoa</taxon>
        <taxon>Chordata</taxon>
        <taxon>Craniata</taxon>
        <taxon>Vertebrata</taxon>
        <taxon>Euteleostomi</taxon>
        <taxon>Mammalia</taxon>
        <taxon>Eutheria</taxon>
        <taxon>Euarchontoglires</taxon>
        <taxon>Glires</taxon>
        <taxon>Rodentia</taxon>
        <taxon>Myomorpha</taxon>
        <taxon>Muroidea</taxon>
        <taxon>Spalacidae</taxon>
        <taxon>Spalacinae</taxon>
        <taxon>Nannospalax</taxon>
    </lineage>
</organism>
<dbReference type="Pfam" id="PF17490">
    <property type="entry name" value="Tnp_22_dsRBD"/>
    <property type="match status" value="2"/>
</dbReference>
<feature type="compositionally biased region" description="Acidic residues" evidence="5">
    <location>
        <begin position="271"/>
        <end position="339"/>
    </location>
</feature>
<evidence type="ECO:0000256" key="2">
    <source>
        <dbReference type="ARBA" id="ARBA00061640"/>
    </source>
</evidence>
<evidence type="ECO:0000313" key="9">
    <source>
        <dbReference type="Proteomes" id="UP000694381"/>
    </source>
</evidence>
<dbReference type="AlphaFoldDB" id="A0A8C6QC38"/>
<dbReference type="Gene3D" id="3.30.70.1820">
    <property type="entry name" value="L1 transposable element, RRM domain"/>
    <property type="match status" value="1"/>
</dbReference>
<keyword evidence="9" id="KW-1185">Reference proteome</keyword>
<dbReference type="Gene3D" id="3.30.250.20">
    <property type="entry name" value="L1 transposable element, C-terminal domain"/>
    <property type="match status" value="2"/>
</dbReference>
<comment type="similarity">
    <text evidence="2">Belongs to the transposase 22 family.</text>
</comment>
<feature type="compositionally biased region" description="Basic and acidic residues" evidence="5">
    <location>
        <begin position="111"/>
        <end position="137"/>
    </location>
</feature>
<dbReference type="InterPro" id="IPR035300">
    <property type="entry name" value="L1_dsRBD"/>
</dbReference>
<dbReference type="GeneTree" id="ENSGT01050000244818"/>
<dbReference type="FunFam" id="3.30.250.20:FF:000002">
    <property type="entry name" value="LINE1 type transposase domain containing 1"/>
    <property type="match status" value="2"/>
</dbReference>
<reference evidence="8" key="1">
    <citation type="submission" date="2025-08" db="UniProtKB">
        <authorList>
            <consortium name="Ensembl"/>
        </authorList>
    </citation>
    <scope>IDENTIFICATION</scope>
</reference>
<dbReference type="InterPro" id="IPR043636">
    <property type="entry name" value="L1_RRM_dom"/>
</dbReference>
<dbReference type="InterPro" id="IPR004244">
    <property type="entry name" value="Transposase_22"/>
</dbReference>
<feature type="region of interest" description="Disordered" evidence="5">
    <location>
        <begin position="1"/>
        <end position="137"/>
    </location>
</feature>
<sequence length="731" mass="82699">MSGVQSKTARFLKKQKKRQLDLDRETAPDRETDPDRQIAQDRQVAPDRDTLMEKTEEQNSKVDDDTENPTVKRKKLDKAKEYNGSKSSQSYRVVGSVEVPEGENVSNQEDEPAKEIQEETSHQRSRNKENVLTASREDNSLDEGAVLSLAADFSAATLDISKQWASIFNILRENSLEPEVLCTVKLAFKCDGEVKTFSDLQSLRKFISKKSFLRELLKDVFPQNEATNQGRIWIQERLGKTLGDTKHEIRGTASDGLSFLFIKEVKASEIGGEEEASEIGGEEASEIGGEEEASEIGGEEASEIGGEEEASEIGGEEGSEFREEEEEASELGQEEEEGSEMGSAFQGLTEISLIGLVIDSESEEEVKIKTKKKKTLFGLKEISFSYLVWDSEKKKLVKCQEEEGTTIPQSQRVATPCLTLYLAPPSESLEITNGDPKWHSCANLSPPSQVTSLLKNIQKRRPRTPQIEELTAKEAALIQETDENFRSVISMFRELKGEIEYVKKWYGKEVLEIKNSVDDLNSLACMIEGRVNDQENVVEGLTKDTAQLAKEITDKERLRDKEDRLRSSNIRVIGIPEKDDKENGAEDIIKEIIEENFPEFKDLSLEILSAHRIPSTVDEYQLTPRHVLVRFCDSSDKQKILRASREREEITYRGTRIRMTADLSPGTIDARSRWARIIEVLQKEGFQPRILYPAKLAFNFKGKTKVFFDIEEFKKFVSDIPSLKELLDNIL</sequence>
<evidence type="ECO:0000256" key="1">
    <source>
        <dbReference type="ARBA" id="ARBA00022553"/>
    </source>
</evidence>
<feature type="compositionally biased region" description="Basic and acidic residues" evidence="5">
    <location>
        <begin position="18"/>
        <end position="63"/>
    </location>
</feature>
<evidence type="ECO:0000256" key="3">
    <source>
        <dbReference type="ARBA" id="ARBA00073056"/>
    </source>
</evidence>
<protein>
    <recommendedName>
        <fullName evidence="3">LINE-1 type transposase domain-containing protein 1</fullName>
    </recommendedName>
    <alternativeName>
        <fullName evidence="4">ES cell-associated protein 11</fullName>
    </alternativeName>
</protein>
<dbReference type="FunFam" id="3.30.70.1820:FF:000002">
    <property type="entry name" value="LINE-1 retrotransposable element ORF1 protein"/>
    <property type="match status" value="1"/>
</dbReference>
<evidence type="ECO:0000313" key="8">
    <source>
        <dbReference type="Ensembl" id="ENSNGAP00000001065.1"/>
    </source>
</evidence>
<evidence type="ECO:0000259" key="6">
    <source>
        <dbReference type="Pfam" id="PF02994"/>
    </source>
</evidence>
<name>A0A8C6QC38_NANGA</name>
<proteinExistence type="inferred from homology"/>
<accession>A0A8C6QC38</accession>
<dbReference type="InterPro" id="IPR042566">
    <property type="entry name" value="L1_C"/>
</dbReference>
<evidence type="ECO:0000259" key="7">
    <source>
        <dbReference type="Pfam" id="PF17490"/>
    </source>
</evidence>
<keyword evidence="1" id="KW-0597">Phosphoprotein</keyword>
<dbReference type="Ensembl" id="ENSNGAT00000001083.1">
    <property type="protein sequence ID" value="ENSNGAP00000001065.1"/>
    <property type="gene ID" value="ENSNGAG00000000776.1"/>
</dbReference>
<evidence type="ECO:0000256" key="4">
    <source>
        <dbReference type="ARBA" id="ARBA00080263"/>
    </source>
</evidence>
<feature type="domain" description="L1 transposable element RRM" evidence="6">
    <location>
        <begin position="568"/>
        <end position="662"/>
    </location>
</feature>
<dbReference type="Proteomes" id="UP000694381">
    <property type="component" value="Unassembled WGS sequence"/>
</dbReference>
<dbReference type="Pfam" id="PF02994">
    <property type="entry name" value="Transposase_22"/>
    <property type="match status" value="1"/>
</dbReference>
<evidence type="ECO:0000256" key="5">
    <source>
        <dbReference type="SAM" id="MobiDB-lite"/>
    </source>
</evidence>
<reference evidence="8" key="2">
    <citation type="submission" date="2025-09" db="UniProtKB">
        <authorList>
            <consortium name="Ensembl"/>
        </authorList>
    </citation>
    <scope>IDENTIFICATION</scope>
</reference>
<feature type="domain" description="L1 transposable element dsRBD-like" evidence="7">
    <location>
        <begin position="667"/>
        <end position="728"/>
    </location>
</feature>